<dbReference type="InterPro" id="IPR028082">
    <property type="entry name" value="Peripla_BP_I"/>
</dbReference>
<dbReference type="Proteomes" id="UP000019141">
    <property type="component" value="Unassembled WGS sequence"/>
</dbReference>
<sequence>MVLPLSGGGAQFGDQIEKGAMLYYNLHKADLGDNQITFIKRDSKNPGGSVSKAVTQELIVREKVDLLTGYVYSPNAISIAPLATKADTPVVIMNAGTAWITNLSPNIARVSFTMWQAGYIMGEYAANKMGCKQAVSGYTNFPPGKDSVASFKRGFEEAGGKVIDEIPMGGPRDVPDFTPFFQRTKDQKPNCFYIFVPAGNHATAVVKTFDELGMKDAGITLIGPGDLTQDTKLQEMGDAAVGLSVMHHYAADYKTPENEAFVAAWKKAYGEDSTPDFLGVQGYDGMAAIFHVINTVKGDITGSSAMEALKGWTFNSPRGPISIDPETREIVQNIYLHEVAKDGDRLVVRVNHTYEAVKDQCKAFKIGKCGK</sequence>
<keyword evidence="2" id="KW-0732">Signal</keyword>
<evidence type="ECO:0000313" key="5">
    <source>
        <dbReference type="Proteomes" id="UP000019141"/>
    </source>
</evidence>
<name>W4LJW5_ENTF1</name>
<keyword evidence="5" id="KW-1185">Reference proteome</keyword>
<dbReference type="PATRIC" id="fig|1429438.4.peg.3707"/>
<evidence type="ECO:0000259" key="3">
    <source>
        <dbReference type="Pfam" id="PF13458"/>
    </source>
</evidence>
<dbReference type="Gene3D" id="3.40.50.2300">
    <property type="match status" value="2"/>
</dbReference>
<dbReference type="Pfam" id="PF13458">
    <property type="entry name" value="Peripla_BP_6"/>
    <property type="match status" value="1"/>
</dbReference>
<reference evidence="4 5" key="1">
    <citation type="journal article" date="2014" name="Nature">
        <title>An environmental bacterial taxon with a large and distinct metabolic repertoire.</title>
        <authorList>
            <person name="Wilson M.C."/>
            <person name="Mori T."/>
            <person name="Ruckert C."/>
            <person name="Uria A.R."/>
            <person name="Helf M.J."/>
            <person name="Takada K."/>
            <person name="Gernert C."/>
            <person name="Steffens U.A."/>
            <person name="Heycke N."/>
            <person name="Schmitt S."/>
            <person name="Rinke C."/>
            <person name="Helfrich E.J."/>
            <person name="Brachmann A.O."/>
            <person name="Gurgui C."/>
            <person name="Wakimoto T."/>
            <person name="Kracht M."/>
            <person name="Crusemann M."/>
            <person name="Hentschel U."/>
            <person name="Abe I."/>
            <person name="Matsunaga S."/>
            <person name="Kalinowski J."/>
            <person name="Takeyama H."/>
            <person name="Piel J."/>
        </authorList>
    </citation>
    <scope>NUCLEOTIDE SEQUENCE [LARGE SCALE GENOMIC DNA]</scope>
    <source>
        <strain evidence="5">TSY1</strain>
    </source>
</reference>
<dbReference type="PANTHER" id="PTHR30483">
    <property type="entry name" value="LEUCINE-SPECIFIC-BINDING PROTEIN"/>
    <property type="match status" value="1"/>
</dbReference>
<dbReference type="InterPro" id="IPR028081">
    <property type="entry name" value="Leu-bd"/>
</dbReference>
<proteinExistence type="inferred from homology"/>
<gene>
    <name evidence="4" type="ORF">ETSY1_19005</name>
</gene>
<evidence type="ECO:0000313" key="4">
    <source>
        <dbReference type="EMBL" id="ETW98378.1"/>
    </source>
</evidence>
<dbReference type="PANTHER" id="PTHR30483:SF6">
    <property type="entry name" value="PERIPLASMIC BINDING PROTEIN OF ABC TRANSPORTER FOR NATURAL AMINO ACIDS"/>
    <property type="match status" value="1"/>
</dbReference>
<dbReference type="EMBL" id="AZHW01000561">
    <property type="protein sequence ID" value="ETW98378.1"/>
    <property type="molecule type" value="Genomic_DNA"/>
</dbReference>
<evidence type="ECO:0000256" key="2">
    <source>
        <dbReference type="ARBA" id="ARBA00022729"/>
    </source>
</evidence>
<dbReference type="AlphaFoldDB" id="W4LJW5"/>
<dbReference type="HOGENOM" id="CLU_027128_1_2_7"/>
<dbReference type="InterPro" id="IPR051010">
    <property type="entry name" value="BCAA_transport"/>
</dbReference>
<organism evidence="4 5">
    <name type="scientific">Entotheonella factor</name>
    <dbReference type="NCBI Taxonomy" id="1429438"/>
    <lineage>
        <taxon>Bacteria</taxon>
        <taxon>Pseudomonadati</taxon>
        <taxon>Nitrospinota/Tectimicrobiota group</taxon>
        <taxon>Candidatus Tectimicrobiota</taxon>
        <taxon>Candidatus Entotheonellia</taxon>
        <taxon>Candidatus Entotheonellales</taxon>
        <taxon>Candidatus Entotheonellaceae</taxon>
        <taxon>Candidatus Entotheonella</taxon>
    </lineage>
</organism>
<protein>
    <recommendedName>
        <fullName evidence="3">Leucine-binding protein domain-containing protein</fullName>
    </recommendedName>
</protein>
<comment type="similarity">
    <text evidence="1">Belongs to the leucine-binding protein family.</text>
</comment>
<accession>W4LJW5</accession>
<feature type="domain" description="Leucine-binding protein" evidence="3">
    <location>
        <begin position="1"/>
        <end position="343"/>
    </location>
</feature>
<evidence type="ECO:0000256" key="1">
    <source>
        <dbReference type="ARBA" id="ARBA00010062"/>
    </source>
</evidence>
<dbReference type="SUPFAM" id="SSF53822">
    <property type="entry name" value="Periplasmic binding protein-like I"/>
    <property type="match status" value="1"/>
</dbReference>
<comment type="caution">
    <text evidence="4">The sequence shown here is derived from an EMBL/GenBank/DDBJ whole genome shotgun (WGS) entry which is preliminary data.</text>
</comment>